<evidence type="ECO:0000313" key="5">
    <source>
        <dbReference type="Proteomes" id="UP001055712"/>
    </source>
</evidence>
<dbReference type="SUPFAM" id="SSF46689">
    <property type="entry name" value="Homeodomain-like"/>
    <property type="match status" value="1"/>
</dbReference>
<dbReference type="Proteomes" id="UP001055712">
    <property type="component" value="Unassembled WGS sequence"/>
</dbReference>
<dbReference type="GO" id="GO:0016491">
    <property type="term" value="F:oxidoreductase activity"/>
    <property type="evidence" value="ECO:0007669"/>
    <property type="project" value="InterPro"/>
</dbReference>
<evidence type="ECO:0000313" key="4">
    <source>
        <dbReference type="EMBL" id="KAI3430663.1"/>
    </source>
</evidence>
<keyword evidence="5" id="KW-1185">Reference proteome</keyword>
<feature type="compositionally biased region" description="Low complexity" evidence="2">
    <location>
        <begin position="69"/>
        <end position="81"/>
    </location>
</feature>
<dbReference type="SUPFAM" id="SSF54373">
    <property type="entry name" value="FAD-linked reductases, C-terminal domain"/>
    <property type="match status" value="1"/>
</dbReference>
<dbReference type="InterPro" id="IPR036188">
    <property type="entry name" value="FAD/NAD-bd_sf"/>
</dbReference>
<dbReference type="Gene3D" id="3.50.50.60">
    <property type="entry name" value="FAD/NAD(P)-binding domain"/>
    <property type="match status" value="1"/>
</dbReference>
<proteinExistence type="inferred from homology"/>
<dbReference type="Gene3D" id="3.90.660.10">
    <property type="match status" value="1"/>
</dbReference>
<comment type="caution">
    <text evidence="4">The sequence shown here is derived from an EMBL/GenBank/DDBJ whole genome shotgun (WGS) entry which is preliminary data.</text>
</comment>
<reference evidence="4" key="1">
    <citation type="journal article" date="2019" name="Plant J.">
        <title>Chlorella vulgaris genome assembly and annotation reveals the molecular basis for metabolic acclimation to high light conditions.</title>
        <authorList>
            <person name="Cecchin M."/>
            <person name="Marcolungo L."/>
            <person name="Rossato M."/>
            <person name="Girolomoni L."/>
            <person name="Cosentino E."/>
            <person name="Cuine S."/>
            <person name="Li-Beisson Y."/>
            <person name="Delledonne M."/>
            <person name="Ballottari M."/>
        </authorList>
    </citation>
    <scope>NUCLEOTIDE SEQUENCE</scope>
    <source>
        <strain evidence="4">211/11P</strain>
    </source>
</reference>
<comment type="similarity">
    <text evidence="1">Belongs to the flavin monoamine oxidase family.</text>
</comment>
<sequence>MAGGEAGTGQLTSSAPAVAAAPAQRERRPRSGLQITDEKLLWFLQNEALGNDTWQMAKSASSRSKKSSDTNGSSGGPSAKSKPPRPAATTGASNGKQQQQQQQQRSQPAKADTQEVASNKRPAPAPSKPAPSRLAPSAPSVPPPPPPATYNGRPPKRLKAMLVSDMMTAATLPDSSSSESESESESDSGSEADGDEHESRAAQVAANTAWEVGLNGAGLAEGEAGLLPPGSSEAAYVKARNQVLCRWRQDVSQRLSEADALACVSRQHRPYALAAFRFLSASGHINFGVSAAQQRYLAEAPEAAGSVVVIGAGCAGLAAARQLRAAGYRVAVVEGRQRPGGRVWTERLEGQGACAVADIGGSIITGIDGNPLAVLCKQMRLPLADIRSDTPLFFSDGSPPDKDLDEEVEQLHNDILDTCTHFKGTYETTGGDTSLGASMEALWDTHKRQLAAARTGGGIPAARRLFDWHMANLEFANSASVDSLSLRHWDQDDPNEMLGAHCFLPGGNGRWVQELCRGLPIFYGSPVEEVRHCASGVEVQTGEHCFQADAVVVTVPLGVLKRGDDALRFNPPLSLRKQAAIKRLGFGSMNKVILLFPAPFWGDQLDMFGHVAEEGADRGEAFLFYSYTHISGGALLIALCSGEAAAKLEQRSAAEAAQRVMKVLRAIYERRGVEVPAPLQVLTTRWGADPMAYGSYSSMPVGTQGGPDYDCLAESVGDRVFFGGEATTRKYPATMHGAFVSGLDAAANVDATLRRAQVLSGALGSGLVAAAAEAAAAPAHPSVPVSAAEAAAAAAETDAAQQLASDLQQLFGEAQHPPDLEVGCVAAVHAPPLGAANGGAACGGSPQGAGTGAAGAAPAAQTVPAAAAAAGGAQAAAAAAPAAGGQSLLRVDLSAVKGGARRGLAERFLVVSRAVVDTLAAAVSNDARLALLEALPEYRFAERQTVQAAAAVQAVRQARRDRTQKQQAGASKGATAGKSFVIPSRKHV</sequence>
<feature type="compositionally biased region" description="Pro residues" evidence="2">
    <location>
        <begin position="139"/>
        <end position="148"/>
    </location>
</feature>
<evidence type="ECO:0000256" key="1">
    <source>
        <dbReference type="ARBA" id="ARBA00005995"/>
    </source>
</evidence>
<dbReference type="Gene3D" id="1.10.10.10">
    <property type="entry name" value="Winged helix-like DNA-binding domain superfamily/Winged helix DNA-binding domain"/>
    <property type="match status" value="1"/>
</dbReference>
<dbReference type="OrthoDB" id="2219495at2759"/>
<name>A0A9D4YX32_CHLVU</name>
<dbReference type="PANTHER" id="PTHR10742:SF373">
    <property type="entry name" value="LYSINE-SPECIFIC HISTONE DEMETHYLASE 1 HOMOLOG 2"/>
    <property type="match status" value="1"/>
</dbReference>
<dbReference type="InterPro" id="IPR007526">
    <property type="entry name" value="SWIRM"/>
</dbReference>
<accession>A0A9D4YX32</accession>
<feature type="compositionally biased region" description="Low complexity" evidence="2">
    <location>
        <begin position="13"/>
        <end position="23"/>
    </location>
</feature>
<reference evidence="4" key="2">
    <citation type="submission" date="2020-11" db="EMBL/GenBank/DDBJ databases">
        <authorList>
            <person name="Cecchin M."/>
            <person name="Marcolungo L."/>
            <person name="Rossato M."/>
            <person name="Girolomoni L."/>
            <person name="Cosentino E."/>
            <person name="Cuine S."/>
            <person name="Li-Beisson Y."/>
            <person name="Delledonne M."/>
            <person name="Ballottari M."/>
        </authorList>
    </citation>
    <scope>NUCLEOTIDE SEQUENCE</scope>
    <source>
        <strain evidence="4">211/11P</strain>
        <tissue evidence="4">Whole cell</tissue>
    </source>
</reference>
<dbReference type="Pfam" id="PF01593">
    <property type="entry name" value="Amino_oxidase"/>
    <property type="match status" value="1"/>
</dbReference>
<evidence type="ECO:0000256" key="2">
    <source>
        <dbReference type="SAM" id="MobiDB-lite"/>
    </source>
</evidence>
<gene>
    <name evidence="4" type="ORF">D9Q98_005255</name>
</gene>
<dbReference type="InterPro" id="IPR050281">
    <property type="entry name" value="Flavin_monoamine_oxidase"/>
</dbReference>
<evidence type="ECO:0000259" key="3">
    <source>
        <dbReference type="PROSITE" id="PS50934"/>
    </source>
</evidence>
<dbReference type="SUPFAM" id="SSF51905">
    <property type="entry name" value="FAD/NAD(P)-binding domain"/>
    <property type="match status" value="1"/>
</dbReference>
<dbReference type="EMBL" id="SIDB01000007">
    <property type="protein sequence ID" value="KAI3430663.1"/>
    <property type="molecule type" value="Genomic_DNA"/>
</dbReference>
<organism evidence="4 5">
    <name type="scientific">Chlorella vulgaris</name>
    <name type="common">Green alga</name>
    <dbReference type="NCBI Taxonomy" id="3077"/>
    <lineage>
        <taxon>Eukaryota</taxon>
        <taxon>Viridiplantae</taxon>
        <taxon>Chlorophyta</taxon>
        <taxon>core chlorophytes</taxon>
        <taxon>Trebouxiophyceae</taxon>
        <taxon>Chlorellales</taxon>
        <taxon>Chlorellaceae</taxon>
        <taxon>Chlorella clade</taxon>
        <taxon>Chlorella</taxon>
    </lineage>
</organism>
<feature type="region of interest" description="Disordered" evidence="2">
    <location>
        <begin position="1"/>
        <end position="37"/>
    </location>
</feature>
<dbReference type="PANTHER" id="PTHR10742">
    <property type="entry name" value="FLAVIN MONOAMINE OXIDASE"/>
    <property type="match status" value="1"/>
</dbReference>
<dbReference type="InterPro" id="IPR036388">
    <property type="entry name" value="WH-like_DNA-bd_sf"/>
</dbReference>
<protein>
    <recommendedName>
        <fullName evidence="3">SWIRM domain-containing protein</fullName>
    </recommendedName>
</protein>
<dbReference type="InterPro" id="IPR002937">
    <property type="entry name" value="Amino_oxidase"/>
</dbReference>
<dbReference type="AlphaFoldDB" id="A0A9D4YX32"/>
<dbReference type="InterPro" id="IPR009057">
    <property type="entry name" value="Homeodomain-like_sf"/>
</dbReference>
<feature type="compositionally biased region" description="Acidic residues" evidence="2">
    <location>
        <begin position="180"/>
        <end position="196"/>
    </location>
</feature>
<dbReference type="PROSITE" id="PS50934">
    <property type="entry name" value="SWIRM"/>
    <property type="match status" value="1"/>
</dbReference>
<feature type="domain" description="SWIRM" evidence="3">
    <location>
        <begin position="205"/>
        <end position="296"/>
    </location>
</feature>
<feature type="region of interest" description="Disordered" evidence="2">
    <location>
        <begin position="170"/>
        <end position="203"/>
    </location>
</feature>
<feature type="region of interest" description="Disordered" evidence="2">
    <location>
        <begin position="54"/>
        <end position="155"/>
    </location>
</feature>